<dbReference type="Proteomes" id="UP000499080">
    <property type="component" value="Unassembled WGS sequence"/>
</dbReference>
<keyword evidence="3" id="KW-1185">Reference proteome</keyword>
<dbReference type="EMBL" id="BGPR01036377">
    <property type="protein sequence ID" value="GBO11578.1"/>
    <property type="molecule type" value="Genomic_DNA"/>
</dbReference>
<sequence length="98" mass="11020">MIYGHLLITTLYLERFVPIFLLSVANRKVNCYSSMEAETCFGSPNEKEALKPKWANDLECGKMTSEDESKFNLRGSGGLLSAKMRKGEISSWICHGHC</sequence>
<reference evidence="1 3" key="1">
    <citation type="journal article" date="2019" name="Sci. Rep.">
        <title>Orb-weaving spider Araneus ventricosus genome elucidates the spidroin gene catalogue.</title>
        <authorList>
            <person name="Kono N."/>
            <person name="Nakamura H."/>
            <person name="Ohtoshi R."/>
            <person name="Moran D.A.P."/>
            <person name="Shinohara A."/>
            <person name="Yoshida Y."/>
            <person name="Fujiwara M."/>
            <person name="Mori M."/>
            <person name="Tomita M."/>
            <person name="Arakawa K."/>
        </authorList>
    </citation>
    <scope>NUCLEOTIDE SEQUENCE [LARGE SCALE GENOMIC DNA]</scope>
</reference>
<proteinExistence type="predicted"/>
<evidence type="ECO:0000313" key="3">
    <source>
        <dbReference type="Proteomes" id="UP000499080"/>
    </source>
</evidence>
<organism evidence="1 3">
    <name type="scientific">Araneus ventricosus</name>
    <name type="common">Orbweaver spider</name>
    <name type="synonym">Epeira ventricosa</name>
    <dbReference type="NCBI Taxonomy" id="182803"/>
    <lineage>
        <taxon>Eukaryota</taxon>
        <taxon>Metazoa</taxon>
        <taxon>Ecdysozoa</taxon>
        <taxon>Arthropoda</taxon>
        <taxon>Chelicerata</taxon>
        <taxon>Arachnida</taxon>
        <taxon>Araneae</taxon>
        <taxon>Araneomorphae</taxon>
        <taxon>Entelegynae</taxon>
        <taxon>Araneoidea</taxon>
        <taxon>Araneidae</taxon>
        <taxon>Araneus</taxon>
    </lineage>
</organism>
<dbReference type="AlphaFoldDB" id="A0A4Y2UJ14"/>
<gene>
    <name evidence="1" type="ORF">AVEN_217937_1</name>
    <name evidence="2" type="ORF">AVEN_256271_1</name>
</gene>
<evidence type="ECO:0000313" key="2">
    <source>
        <dbReference type="EMBL" id="GBO11578.1"/>
    </source>
</evidence>
<comment type="caution">
    <text evidence="1">The sequence shown here is derived from an EMBL/GenBank/DDBJ whole genome shotgun (WGS) entry which is preliminary data.</text>
</comment>
<evidence type="ECO:0000313" key="1">
    <source>
        <dbReference type="EMBL" id="GBO11547.1"/>
    </source>
</evidence>
<name>A0A4Y2UJ14_ARAVE</name>
<protein>
    <submittedName>
        <fullName evidence="1">Uncharacterized protein</fullName>
    </submittedName>
</protein>
<accession>A0A4Y2UJ14</accession>
<dbReference type="EMBL" id="BGPR01036360">
    <property type="protein sequence ID" value="GBO11547.1"/>
    <property type="molecule type" value="Genomic_DNA"/>
</dbReference>